<evidence type="ECO:0000259" key="3">
    <source>
        <dbReference type="Pfam" id="PF03561"/>
    </source>
</evidence>
<dbReference type="Gene3D" id="2.60.120.260">
    <property type="entry name" value="Galactose-binding domain-like"/>
    <property type="match status" value="2"/>
</dbReference>
<dbReference type="RefSeq" id="WP_379877613.1">
    <property type="nucleotide sequence ID" value="NZ_JBHUIP010000013.1"/>
</dbReference>
<dbReference type="InterPro" id="IPR015908">
    <property type="entry name" value="Allantoicase_dom"/>
</dbReference>
<comment type="pathway">
    <text evidence="2">Nitrogen metabolism; (S)-allantoin degradation; (S)-ureidoglycolate from allantoate (aminidohydrolase route): step 1/1.</text>
</comment>
<dbReference type="SUPFAM" id="SSF49785">
    <property type="entry name" value="Galactose-binding domain-like"/>
    <property type="match status" value="2"/>
</dbReference>
<feature type="domain" description="Allantoicase" evidence="3">
    <location>
        <begin position="24"/>
        <end position="168"/>
    </location>
</feature>
<dbReference type="GO" id="GO:0004037">
    <property type="term" value="F:allantoicase activity"/>
    <property type="evidence" value="ECO:0007669"/>
    <property type="project" value="UniProtKB-EC"/>
</dbReference>
<dbReference type="EC" id="3.5.3.4" evidence="2"/>
<dbReference type="Proteomes" id="UP001597295">
    <property type="component" value="Unassembled WGS sequence"/>
</dbReference>
<comment type="catalytic activity">
    <reaction evidence="2">
        <text>allantoate + H2O = (S)-ureidoglycolate + urea</text>
        <dbReference type="Rhea" id="RHEA:11016"/>
        <dbReference type="ChEBI" id="CHEBI:15377"/>
        <dbReference type="ChEBI" id="CHEBI:16199"/>
        <dbReference type="ChEBI" id="CHEBI:17536"/>
        <dbReference type="ChEBI" id="CHEBI:57296"/>
        <dbReference type="EC" id="3.5.3.4"/>
    </reaction>
</comment>
<dbReference type="InterPro" id="IPR005164">
    <property type="entry name" value="Allantoicase"/>
</dbReference>
<dbReference type="HAMAP" id="MF_00813">
    <property type="entry name" value="Allantoicase"/>
    <property type="match status" value="1"/>
</dbReference>
<accession>A0ABW5DTQ2</accession>
<dbReference type="PANTHER" id="PTHR12045:SF3">
    <property type="entry name" value="INACTIVE ALLANTOICASE-RELATED"/>
    <property type="match status" value="1"/>
</dbReference>
<dbReference type="PANTHER" id="PTHR12045">
    <property type="entry name" value="ALLANTOICASE"/>
    <property type="match status" value="1"/>
</dbReference>
<comment type="caution">
    <text evidence="4">The sequence shown here is derived from an EMBL/GenBank/DDBJ whole genome shotgun (WGS) entry which is preliminary data.</text>
</comment>
<proteinExistence type="inferred from homology"/>
<dbReference type="InterPro" id="IPR008979">
    <property type="entry name" value="Galactose-bd-like_sf"/>
</dbReference>
<gene>
    <name evidence="2 4" type="primary">alc</name>
    <name evidence="4" type="ORF">ACFSM5_16580</name>
</gene>
<keyword evidence="2 4" id="KW-0378">Hydrolase</keyword>
<evidence type="ECO:0000313" key="4">
    <source>
        <dbReference type="EMBL" id="MFD2264523.1"/>
    </source>
</evidence>
<dbReference type="PIRSF" id="PIRSF016516">
    <property type="entry name" value="Allantoicase"/>
    <property type="match status" value="1"/>
</dbReference>
<name>A0ABW5DTQ2_9PROT</name>
<evidence type="ECO:0000256" key="2">
    <source>
        <dbReference type="HAMAP-Rule" id="MF_00813"/>
    </source>
</evidence>
<organism evidence="4 5">
    <name type="scientific">Lacibacterium aquatile</name>
    <dbReference type="NCBI Taxonomy" id="1168082"/>
    <lineage>
        <taxon>Bacteria</taxon>
        <taxon>Pseudomonadati</taxon>
        <taxon>Pseudomonadota</taxon>
        <taxon>Alphaproteobacteria</taxon>
        <taxon>Rhodospirillales</taxon>
        <taxon>Rhodospirillaceae</taxon>
    </lineage>
</organism>
<keyword evidence="5" id="KW-1185">Reference proteome</keyword>
<protein>
    <recommendedName>
        <fullName evidence="2">Probable allantoicase</fullName>
        <ecNumber evidence="2">3.5.3.4</ecNumber>
    </recommendedName>
    <alternativeName>
        <fullName evidence="2">Allantoate amidinohydrolase</fullName>
    </alternativeName>
</protein>
<dbReference type="NCBIfam" id="TIGR02961">
    <property type="entry name" value="allantoicase"/>
    <property type="match status" value="1"/>
</dbReference>
<dbReference type="Pfam" id="PF03561">
    <property type="entry name" value="Allantoicase"/>
    <property type="match status" value="2"/>
</dbReference>
<evidence type="ECO:0000313" key="5">
    <source>
        <dbReference type="Proteomes" id="UP001597295"/>
    </source>
</evidence>
<evidence type="ECO:0000256" key="1">
    <source>
        <dbReference type="ARBA" id="ARBA00009242"/>
    </source>
</evidence>
<keyword evidence="2" id="KW-0659">Purine metabolism</keyword>
<comment type="similarity">
    <text evidence="1 2">Belongs to the allantoicase family.</text>
</comment>
<dbReference type="EMBL" id="JBHUIP010000013">
    <property type="protein sequence ID" value="MFD2264523.1"/>
    <property type="molecule type" value="Genomic_DNA"/>
</dbReference>
<feature type="domain" description="Allantoicase" evidence="3">
    <location>
        <begin position="186"/>
        <end position="328"/>
    </location>
</feature>
<sequence>MAALPPSDDPFAARYVNLADERLGAVALEASDDFFAPRQRMLNPEPAVFIPGKYDDNGKWMDGWESRRKRVSGYDWCIVKLGRPGSITGVDIDTSHFTGNYPPAASLEACNVNGNPDASTVWTEILPAQSLGPSSHHFHEIAASGTWSHVRLNIYPDGGVARLRVYGVIEPADLTGEIDLLAIENGARAIAASDEHYGKPWALLRPGRGVNMGDGWETRRRREPGNEWCILALGRRGVPSKLVIDTAHFKGNFPDRCSIQAANVTFGTDKSLITQAMFWQTLLPEQKMQMDHIHSFEKELADLGPITHIRINVIPDGGLSRVRLFGKVV</sequence>
<reference evidence="5" key="1">
    <citation type="journal article" date="2019" name="Int. J. Syst. Evol. Microbiol.">
        <title>The Global Catalogue of Microorganisms (GCM) 10K type strain sequencing project: providing services to taxonomists for standard genome sequencing and annotation.</title>
        <authorList>
            <consortium name="The Broad Institute Genomics Platform"/>
            <consortium name="The Broad Institute Genome Sequencing Center for Infectious Disease"/>
            <person name="Wu L."/>
            <person name="Ma J."/>
        </authorList>
    </citation>
    <scope>NUCLEOTIDE SEQUENCE [LARGE SCALE GENOMIC DNA]</scope>
    <source>
        <strain evidence="5">CGMCC 1.19062</strain>
    </source>
</reference>